<reference evidence="19" key="1">
    <citation type="submission" date="2020-01" db="EMBL/GenBank/DDBJ databases">
        <authorList>
            <person name="Meier V. D."/>
            <person name="Meier V D."/>
        </authorList>
    </citation>
    <scope>NUCLEOTIDE SEQUENCE</scope>
    <source>
        <strain evidence="19">HLG_WM_MAG_09</strain>
    </source>
</reference>
<keyword evidence="14" id="KW-0547">Nucleotide-binding</keyword>
<dbReference type="FunFam" id="3.50.50.60:FF:000001">
    <property type="entry name" value="Dihydrolipoyl dehydrogenase, mitochondrial"/>
    <property type="match status" value="1"/>
</dbReference>
<dbReference type="PANTHER" id="PTHR22912:SF224">
    <property type="entry name" value="DIHYDROLIPOYL DEHYDROGENASE"/>
    <property type="match status" value="1"/>
</dbReference>
<comment type="similarity">
    <text evidence="2 16">Belongs to the class-I pyridine nucleotide-disulfide oxidoreductase family.</text>
</comment>
<organism evidence="19">
    <name type="scientific">uncultured Thiotrichaceae bacterium</name>
    <dbReference type="NCBI Taxonomy" id="298394"/>
    <lineage>
        <taxon>Bacteria</taxon>
        <taxon>Pseudomonadati</taxon>
        <taxon>Pseudomonadota</taxon>
        <taxon>Gammaproteobacteria</taxon>
        <taxon>Thiotrichales</taxon>
        <taxon>Thiotrichaceae</taxon>
        <taxon>environmental samples</taxon>
    </lineage>
</organism>
<evidence type="ECO:0000256" key="4">
    <source>
        <dbReference type="ARBA" id="ARBA00016961"/>
    </source>
</evidence>
<dbReference type="PANTHER" id="PTHR22912">
    <property type="entry name" value="DISULFIDE OXIDOREDUCTASE"/>
    <property type="match status" value="1"/>
</dbReference>
<sequence length="479" mass="50980">MTDKYDVVVIGGGPGGYVAAIRCAQLGMKVACVEEWINKQDKPALGGTCLNVGCIPSKALLESSERVEEIQHHNADHGISIEGLSVDIPQMIARKDKIVMQLTGGIAQLFQANGVEWLQGRGKLLADKQVQVTARDGAVSTCAADHIIIATGSTSIELPIAKWLDERIVDSEGALDWESVPDRLGVIGAGVIGLEMGSVWRRMGAEVVVLEAMDDFLAAADADVSKASKMQFKKQGLDIRLGSKVSAVEVIDEGVKVSYTDKKGDDSLVVDRLIVAVGRRANTTDIADSAVGLELDQRGCVVVDDHCATSLPGIYAIGDCVRGPMLAHKASEEGVMVAEQIDGQKPHMDFNMIPWVIYTDPEIAWVGQTEADLKAAGVAYRAGSFSFAANGRAKAMDKAAGLIKVLADAATDRILGVHIVGPMASELVGQAVIAMECEASSEDLARMCFAHPSLSESMHEAMLSVDNRALHGINRKPKK</sequence>
<evidence type="ECO:0000256" key="13">
    <source>
        <dbReference type="PIRSR" id="PIRSR000350-2"/>
    </source>
</evidence>
<evidence type="ECO:0000256" key="8">
    <source>
        <dbReference type="ARBA" id="ARBA00023002"/>
    </source>
</evidence>
<keyword evidence="10" id="KW-1015">Disulfide bond</keyword>
<dbReference type="EC" id="1.8.1.4" evidence="3 16"/>
<comment type="subcellular location">
    <subcellularLocation>
        <location evidence="1">Cytoplasm</location>
    </subcellularLocation>
</comment>
<feature type="binding site" evidence="14">
    <location>
        <position position="122"/>
    </location>
    <ligand>
        <name>FAD</name>
        <dbReference type="ChEBI" id="CHEBI:57692"/>
    </ligand>
</feature>
<evidence type="ECO:0000256" key="3">
    <source>
        <dbReference type="ARBA" id="ARBA00012608"/>
    </source>
</evidence>
<evidence type="ECO:0000256" key="6">
    <source>
        <dbReference type="ARBA" id="ARBA00022630"/>
    </source>
</evidence>
<dbReference type="FunFam" id="3.30.390.30:FF:000001">
    <property type="entry name" value="Dihydrolipoyl dehydrogenase"/>
    <property type="match status" value="1"/>
</dbReference>
<dbReference type="InterPro" id="IPR012999">
    <property type="entry name" value="Pyr_OxRdtase_I_AS"/>
</dbReference>
<evidence type="ECO:0000256" key="2">
    <source>
        <dbReference type="ARBA" id="ARBA00007532"/>
    </source>
</evidence>
<dbReference type="Gene3D" id="3.50.50.60">
    <property type="entry name" value="FAD/NAD(P)-binding domain"/>
    <property type="match status" value="2"/>
</dbReference>
<evidence type="ECO:0000259" key="17">
    <source>
        <dbReference type="Pfam" id="PF02852"/>
    </source>
</evidence>
<evidence type="ECO:0000256" key="9">
    <source>
        <dbReference type="ARBA" id="ARBA00023027"/>
    </source>
</evidence>
<dbReference type="Gene3D" id="3.30.390.30">
    <property type="match status" value="1"/>
</dbReference>
<dbReference type="InterPro" id="IPR016156">
    <property type="entry name" value="FAD/NAD-linked_Rdtase_dimer_sf"/>
</dbReference>
<evidence type="ECO:0000256" key="16">
    <source>
        <dbReference type="RuleBase" id="RU003692"/>
    </source>
</evidence>
<proteinExistence type="inferred from homology"/>
<feature type="binding site" evidence="14">
    <location>
        <begin position="188"/>
        <end position="195"/>
    </location>
    <ligand>
        <name>NAD(+)</name>
        <dbReference type="ChEBI" id="CHEBI:57540"/>
    </ligand>
</feature>
<feature type="binding site" evidence="14">
    <location>
        <position position="278"/>
    </location>
    <ligand>
        <name>NAD(+)</name>
        <dbReference type="ChEBI" id="CHEBI:57540"/>
    </ligand>
</feature>
<gene>
    <name evidence="19" type="ORF">HELGO_WM32062</name>
</gene>
<keyword evidence="7 14" id="KW-0274">FAD</keyword>
<dbReference type="InterPro" id="IPR004099">
    <property type="entry name" value="Pyr_nucl-diS_OxRdtase_dimer"/>
</dbReference>
<feature type="binding site" evidence="14">
    <location>
        <position position="319"/>
    </location>
    <ligand>
        <name>FAD</name>
        <dbReference type="ChEBI" id="CHEBI:57692"/>
    </ligand>
</feature>
<feature type="binding site" evidence="14">
    <location>
        <position position="211"/>
    </location>
    <ligand>
        <name>NAD(+)</name>
        <dbReference type="ChEBI" id="CHEBI:57540"/>
    </ligand>
</feature>
<dbReference type="InterPro" id="IPR023753">
    <property type="entry name" value="FAD/NAD-binding_dom"/>
</dbReference>
<evidence type="ECO:0000259" key="18">
    <source>
        <dbReference type="Pfam" id="PF07992"/>
    </source>
</evidence>
<evidence type="ECO:0000256" key="1">
    <source>
        <dbReference type="ARBA" id="ARBA00004496"/>
    </source>
</evidence>
<keyword evidence="8 16" id="KW-0560">Oxidoreductase</keyword>
<dbReference type="PRINTS" id="PR00411">
    <property type="entry name" value="PNDRDTASEI"/>
</dbReference>
<comment type="catalytic activity">
    <reaction evidence="12 16">
        <text>N(6)-[(R)-dihydrolipoyl]-L-lysyl-[protein] + NAD(+) = N(6)-[(R)-lipoyl]-L-lysyl-[protein] + NADH + H(+)</text>
        <dbReference type="Rhea" id="RHEA:15045"/>
        <dbReference type="Rhea" id="RHEA-COMP:10474"/>
        <dbReference type="Rhea" id="RHEA-COMP:10475"/>
        <dbReference type="ChEBI" id="CHEBI:15378"/>
        <dbReference type="ChEBI" id="CHEBI:57540"/>
        <dbReference type="ChEBI" id="CHEBI:57945"/>
        <dbReference type="ChEBI" id="CHEBI:83099"/>
        <dbReference type="ChEBI" id="CHEBI:83100"/>
        <dbReference type="EC" id="1.8.1.4"/>
    </reaction>
</comment>
<feature type="binding site" evidence="14">
    <location>
        <position position="58"/>
    </location>
    <ligand>
        <name>FAD</name>
        <dbReference type="ChEBI" id="CHEBI:57692"/>
    </ligand>
</feature>
<evidence type="ECO:0000256" key="15">
    <source>
        <dbReference type="PIRSR" id="PIRSR000350-4"/>
    </source>
</evidence>
<dbReference type="PIRSF" id="PIRSF000350">
    <property type="entry name" value="Mercury_reductase_MerA"/>
    <property type="match status" value="1"/>
</dbReference>
<dbReference type="Pfam" id="PF07992">
    <property type="entry name" value="Pyr_redox_2"/>
    <property type="match status" value="1"/>
</dbReference>
<accession>A0A6S6SKK0</accession>
<dbReference type="GO" id="GO:0050660">
    <property type="term" value="F:flavin adenine dinucleotide binding"/>
    <property type="evidence" value="ECO:0007669"/>
    <property type="project" value="InterPro"/>
</dbReference>
<evidence type="ECO:0000256" key="7">
    <source>
        <dbReference type="ARBA" id="ARBA00022827"/>
    </source>
</evidence>
<keyword evidence="5" id="KW-0963">Cytoplasm</keyword>
<dbReference type="Pfam" id="PF02852">
    <property type="entry name" value="Pyr_redox_dim"/>
    <property type="match status" value="1"/>
</dbReference>
<feature type="domain" description="FAD/NAD(P)-binding" evidence="18">
    <location>
        <begin position="5"/>
        <end position="334"/>
    </location>
</feature>
<feature type="active site" description="Proton acceptor" evidence="13">
    <location>
        <position position="451"/>
    </location>
</feature>
<evidence type="ECO:0000256" key="10">
    <source>
        <dbReference type="ARBA" id="ARBA00023157"/>
    </source>
</evidence>
<evidence type="ECO:0000256" key="14">
    <source>
        <dbReference type="PIRSR" id="PIRSR000350-3"/>
    </source>
</evidence>
<protein>
    <recommendedName>
        <fullName evidence="4 16">Dihydrolipoyl dehydrogenase</fullName>
        <ecNumber evidence="3 16">1.8.1.4</ecNumber>
    </recommendedName>
</protein>
<evidence type="ECO:0000256" key="5">
    <source>
        <dbReference type="ARBA" id="ARBA00022490"/>
    </source>
</evidence>
<dbReference type="PRINTS" id="PR00368">
    <property type="entry name" value="FADPNR"/>
</dbReference>
<dbReference type="PROSITE" id="PS00076">
    <property type="entry name" value="PYRIDINE_REDOX_1"/>
    <property type="match status" value="1"/>
</dbReference>
<comment type="miscellaneous">
    <text evidence="16">The active site is a redox-active disulfide bond.</text>
</comment>
<dbReference type="AlphaFoldDB" id="A0A6S6SKK0"/>
<feature type="disulfide bond" description="Redox-active" evidence="15">
    <location>
        <begin position="49"/>
        <end position="54"/>
    </location>
</feature>
<keyword evidence="11 16" id="KW-0676">Redox-active center</keyword>
<feature type="binding site" evidence="14">
    <location>
        <begin position="325"/>
        <end position="328"/>
    </location>
    <ligand>
        <name>FAD</name>
        <dbReference type="ChEBI" id="CHEBI:57692"/>
    </ligand>
</feature>
<dbReference type="NCBIfam" id="TIGR01350">
    <property type="entry name" value="lipoamide_DH"/>
    <property type="match status" value="1"/>
</dbReference>
<dbReference type="GO" id="GO:0006103">
    <property type="term" value="P:2-oxoglutarate metabolic process"/>
    <property type="evidence" value="ECO:0007669"/>
    <property type="project" value="TreeGrafter"/>
</dbReference>
<dbReference type="SUPFAM" id="SSF55424">
    <property type="entry name" value="FAD/NAD-linked reductases, dimerisation (C-terminal) domain"/>
    <property type="match status" value="1"/>
</dbReference>
<evidence type="ECO:0000313" key="19">
    <source>
        <dbReference type="EMBL" id="CAA6808998.1"/>
    </source>
</evidence>
<evidence type="ECO:0000256" key="12">
    <source>
        <dbReference type="ARBA" id="ARBA00049187"/>
    </source>
</evidence>
<dbReference type="InterPro" id="IPR006258">
    <property type="entry name" value="Lipoamide_DH"/>
</dbReference>
<name>A0A6S6SKK0_9GAMM</name>
<dbReference type="EMBL" id="CACVAT010000129">
    <property type="protein sequence ID" value="CAA6808998.1"/>
    <property type="molecule type" value="Genomic_DNA"/>
</dbReference>
<keyword evidence="6 16" id="KW-0285">Flavoprotein</keyword>
<dbReference type="InterPro" id="IPR036188">
    <property type="entry name" value="FAD/NAD-bd_sf"/>
</dbReference>
<feature type="binding site" evidence="14">
    <location>
        <begin position="151"/>
        <end position="153"/>
    </location>
    <ligand>
        <name>FAD</name>
        <dbReference type="ChEBI" id="CHEBI:57692"/>
    </ligand>
</feature>
<dbReference type="InterPro" id="IPR050151">
    <property type="entry name" value="Class-I_Pyr_Nuc-Dis_Oxidored"/>
</dbReference>
<dbReference type="SUPFAM" id="SSF51905">
    <property type="entry name" value="FAD/NAD(P)-binding domain"/>
    <property type="match status" value="1"/>
</dbReference>
<evidence type="ECO:0000256" key="11">
    <source>
        <dbReference type="ARBA" id="ARBA00023284"/>
    </source>
</evidence>
<dbReference type="InterPro" id="IPR001100">
    <property type="entry name" value="Pyr_nuc-diS_OxRdtase"/>
</dbReference>
<keyword evidence="9 14" id="KW-0520">NAD</keyword>
<comment type="cofactor">
    <cofactor evidence="14 16">
        <name>FAD</name>
        <dbReference type="ChEBI" id="CHEBI:57692"/>
    </cofactor>
    <text evidence="14 16">Binds 1 FAD per subunit.</text>
</comment>
<feature type="domain" description="Pyridine nucleotide-disulphide oxidoreductase dimerisation" evidence="17">
    <location>
        <begin position="353"/>
        <end position="461"/>
    </location>
</feature>
<dbReference type="GO" id="GO:0005737">
    <property type="term" value="C:cytoplasm"/>
    <property type="evidence" value="ECO:0007669"/>
    <property type="project" value="UniProtKB-SubCell"/>
</dbReference>
<dbReference type="GO" id="GO:0004148">
    <property type="term" value="F:dihydrolipoyl dehydrogenase (NADH) activity"/>
    <property type="evidence" value="ECO:0007669"/>
    <property type="project" value="UniProtKB-EC"/>
</dbReference>